<dbReference type="PANTHER" id="PTHR43270:SF12">
    <property type="entry name" value="SUCCINYL-DIAMINOPIMELATE DESUCCINYLASE"/>
    <property type="match status" value="1"/>
</dbReference>
<dbReference type="SUPFAM" id="SSF53187">
    <property type="entry name" value="Zn-dependent exopeptidases"/>
    <property type="match status" value="1"/>
</dbReference>
<accession>A0A6I6JVU4</accession>
<dbReference type="FunFam" id="3.30.70.360:FF:000016">
    <property type="entry name" value="Peptidase family M20/M25/M40"/>
    <property type="match status" value="1"/>
</dbReference>
<dbReference type="GO" id="GO:0008233">
    <property type="term" value="F:peptidase activity"/>
    <property type="evidence" value="ECO:0007669"/>
    <property type="project" value="UniProtKB-KW"/>
</dbReference>
<evidence type="ECO:0000256" key="2">
    <source>
        <dbReference type="ARBA" id="ARBA00022723"/>
    </source>
</evidence>
<evidence type="ECO:0000256" key="3">
    <source>
        <dbReference type="ARBA" id="ARBA00022801"/>
    </source>
</evidence>
<evidence type="ECO:0000256" key="1">
    <source>
        <dbReference type="ARBA" id="ARBA00022670"/>
    </source>
</evidence>
<dbReference type="CDD" id="cd05680">
    <property type="entry name" value="M20_dipept_like"/>
    <property type="match status" value="1"/>
</dbReference>
<feature type="domain" description="Peptidase M20 dimerisation" evidence="4">
    <location>
        <begin position="192"/>
        <end position="351"/>
    </location>
</feature>
<dbReference type="Pfam" id="PF01546">
    <property type="entry name" value="Peptidase_M20"/>
    <property type="match status" value="1"/>
</dbReference>
<dbReference type="InterPro" id="IPR002933">
    <property type="entry name" value="Peptidase_M20"/>
</dbReference>
<dbReference type="NCBIfam" id="NF006579">
    <property type="entry name" value="PRK09104.1"/>
    <property type="match status" value="1"/>
</dbReference>
<dbReference type="Proteomes" id="UP000428260">
    <property type="component" value="Chromosome"/>
</dbReference>
<dbReference type="GO" id="GO:0046872">
    <property type="term" value="F:metal ion binding"/>
    <property type="evidence" value="ECO:0007669"/>
    <property type="project" value="UniProtKB-KW"/>
</dbReference>
<dbReference type="NCBIfam" id="NF005914">
    <property type="entry name" value="PRK07907.1"/>
    <property type="match status" value="1"/>
</dbReference>
<dbReference type="Pfam" id="PF07687">
    <property type="entry name" value="M20_dimer"/>
    <property type="match status" value="1"/>
</dbReference>
<sequence>MEYINNYIEENKDRFLEELFGLIRIPSVSSIKSHKPDMYKAAEYWKEMLLKSGADKAEVFDTPGNPVTYGEKMIDTALPTVLVYGHMDVMPVDPIEKWDSNPFEPEIRGGKIYARGADDDKGQSMMHAKAFELMVKTNTLPCNIKFMIEGEEEVGSPNLGKWCEENKEMLAADVILVSDTTMLAPDTPSITTGLRGLAYWQVEVTGPNRDLHSGMFGGAVANPINVLCSMIDKMVDKKGKVTIPGFYDDVLEVSSEERELLGRAPFDAEKYKKAIDVKELAGEEGFSTTEHTGIRPTFDVCGIWGGYTGEGAKTVLPSKAYAKISSRLVPNQDHLKIAELFKNHFENIAPKSVKVEVTSLHGGQGYVCPIDIPAYQAAEKAYTDVYGKRPVPVRSGGSIPIISTFEEVLGIKSVLMGFGLESDAIHSPNENYPLEQFLTGIKTIPLFYKYFVEMNKVQ</sequence>
<keyword evidence="1" id="KW-0645">Protease</keyword>
<evidence type="ECO:0000313" key="5">
    <source>
        <dbReference type="EMBL" id="QGY45228.1"/>
    </source>
</evidence>
<keyword evidence="2" id="KW-0479">Metal-binding</keyword>
<dbReference type="NCBIfam" id="NF006053">
    <property type="entry name" value="PRK08201.1"/>
    <property type="match status" value="1"/>
</dbReference>
<dbReference type="EMBL" id="CP046401">
    <property type="protein sequence ID" value="QGY45228.1"/>
    <property type="molecule type" value="Genomic_DNA"/>
</dbReference>
<proteinExistence type="predicted"/>
<evidence type="ECO:0000313" key="6">
    <source>
        <dbReference type="Proteomes" id="UP000428260"/>
    </source>
</evidence>
<dbReference type="GO" id="GO:0006508">
    <property type="term" value="P:proteolysis"/>
    <property type="evidence" value="ECO:0007669"/>
    <property type="project" value="UniProtKB-KW"/>
</dbReference>
<dbReference type="Gene3D" id="3.40.630.10">
    <property type="entry name" value="Zn peptidases"/>
    <property type="match status" value="1"/>
</dbReference>
<reference evidence="5 6" key="1">
    <citation type="submission" date="2019-11" db="EMBL/GenBank/DDBJ databases">
        <authorList>
            <person name="Zheng R.K."/>
            <person name="Sun C.M."/>
        </authorList>
    </citation>
    <scope>NUCLEOTIDE SEQUENCE [LARGE SCALE GENOMIC DNA]</scope>
    <source>
        <strain evidence="5 6">WC007</strain>
    </source>
</reference>
<dbReference type="InterPro" id="IPR051458">
    <property type="entry name" value="Cyt/Met_Dipeptidase"/>
</dbReference>
<name>A0A6I6JVU4_9BACT</name>
<dbReference type="KEGG" id="mcos:GM418_16580"/>
<dbReference type="RefSeq" id="WP_158868301.1">
    <property type="nucleotide sequence ID" value="NZ_CP046401.1"/>
</dbReference>
<dbReference type="InterPro" id="IPR011650">
    <property type="entry name" value="Peptidase_M20_dimer"/>
</dbReference>
<keyword evidence="6" id="KW-1185">Reference proteome</keyword>
<evidence type="ECO:0000259" key="4">
    <source>
        <dbReference type="Pfam" id="PF07687"/>
    </source>
</evidence>
<dbReference type="AlphaFoldDB" id="A0A6I6JVU4"/>
<protein>
    <submittedName>
        <fullName evidence="5">Dipeptidase</fullName>
    </submittedName>
</protein>
<keyword evidence="3" id="KW-0378">Hydrolase</keyword>
<dbReference type="Gene3D" id="3.30.70.360">
    <property type="match status" value="1"/>
</dbReference>
<dbReference type="PANTHER" id="PTHR43270">
    <property type="entry name" value="BETA-ALA-HIS DIPEPTIDASE"/>
    <property type="match status" value="1"/>
</dbReference>
<organism evidence="5 6">
    <name type="scientific">Maribellus comscasis</name>
    <dbReference type="NCBI Taxonomy" id="2681766"/>
    <lineage>
        <taxon>Bacteria</taxon>
        <taxon>Pseudomonadati</taxon>
        <taxon>Bacteroidota</taxon>
        <taxon>Bacteroidia</taxon>
        <taxon>Marinilabiliales</taxon>
        <taxon>Prolixibacteraceae</taxon>
        <taxon>Maribellus</taxon>
    </lineage>
</organism>
<gene>
    <name evidence="5" type="ORF">GM418_16580</name>
</gene>